<dbReference type="PANTHER" id="PTHR35684">
    <property type="match status" value="1"/>
</dbReference>
<organism evidence="2 3">
    <name type="scientific">Dipodomys ordii</name>
    <name type="common">Ord's kangaroo rat</name>
    <dbReference type="NCBI Taxonomy" id="10020"/>
    <lineage>
        <taxon>Eukaryota</taxon>
        <taxon>Metazoa</taxon>
        <taxon>Chordata</taxon>
        <taxon>Craniata</taxon>
        <taxon>Vertebrata</taxon>
        <taxon>Euteleostomi</taxon>
        <taxon>Mammalia</taxon>
        <taxon>Eutheria</taxon>
        <taxon>Euarchontoglires</taxon>
        <taxon>Glires</taxon>
        <taxon>Rodentia</taxon>
        <taxon>Castorimorpha</taxon>
        <taxon>Heteromyidae</taxon>
        <taxon>Dipodomyinae</taxon>
        <taxon>Dipodomys</taxon>
    </lineage>
</organism>
<dbReference type="Proteomes" id="UP000081671">
    <property type="component" value="Unplaced"/>
</dbReference>
<dbReference type="GeneID" id="106000193"/>
<gene>
    <name evidence="3" type="primary">LOC106000193</name>
</gene>
<reference evidence="3" key="1">
    <citation type="submission" date="2025-08" db="UniProtKB">
        <authorList>
            <consortium name="RefSeq"/>
        </authorList>
    </citation>
    <scope>IDENTIFICATION</scope>
    <source>
        <tissue evidence="3">Kidney</tissue>
    </source>
</reference>
<feature type="compositionally biased region" description="Low complexity" evidence="1">
    <location>
        <begin position="639"/>
        <end position="654"/>
    </location>
</feature>
<proteinExistence type="predicted"/>
<protein>
    <submittedName>
        <fullName evidence="3">Flocculation protein FLO11-like</fullName>
    </submittedName>
</protein>
<name>A0A1S3GRH2_DIPOR</name>
<dbReference type="PANTHER" id="PTHR35684:SF2">
    <property type="match status" value="1"/>
</dbReference>
<sequence>MSSVRLALRDLECLYCPASALSSVCTAQRLSCPASVLSSVCTVQRLPCPASALSSVCAAQRLRCPASALSSVCTAQRLSCPASALSSVCTVQRLPCPASALSSVCTVQRLRCPASALSSVCAAQRLRCPASALSSVCPVQRLPCPASALSSVCPAQRLPCPASALSSVCPVQRLRCPASALSSVCAVQRLRCPASALSSVCPAQRLRCPASALSSVCAVQRLHCPASALSSVCAAQRLPCPASALSSVCTVQRLRCPASALSSVCTQRLPCPASALPSVCPVQRLHCPASALSSVCAVQRLPCSAAAGKACHREPVQKPGCSSKPELTCCTSGQSSVASAARTGQRGTEAALAKHRPQRDSGTLAEETEENVLEDGSNVLESRGGRGRGFRRLGVVAVNRGAPVTMTAAQSPPLTLGHESVGGFYRLRNTVSKGQGLCEIQSSWSSGRNGDSIPPRAFALRLLIPFPLLLVGKGAGAARWPVLCPAPSPPRQLVRSSDSLPRPVQKTTSGERLLRTLLFLRKAGSPVARKGQLCTASMHNCRWRRSVPRSLRQRINYLRRLFCVTSFGAGFRGRVSRPAAEPRTLCASTTLLCPPAEARAAPLPPCPLPRPGQLPCPPAKARAAQPAPSASPHRSRGHLSLSSCLPASSLACKSGQGARAPGRDGPEATEPEPEPEPALGPEATEPEPEPEPEPALNPEATEPEPEPEPALNPEATEPEPEPEPVLGPEATELEPEPEPEPALNPEATEPEPEPEPALGPEATEPEPEPEPALGVMPAPPSDPDGGFLSDKPNTKGHTRCQTHVSPPALQGQLEATLEKERGVNVLHSQDIDAGPGPARPSAEPLGVRHQHRSPDDRGEGPDNPPRGTPREGPDSPPRGIPPGRTDRTVHPTASPGKDGPDNPPHSIPREGPDSPPRGIPPGRTDRTIHPTASPGKDRTVHPTASPGKDRSTPGIPRLKTWCASAVVGGFLPPSWASLCHPPPCASCSLLAPSPSKVHASPSWIPGHTTGASSARWASPHALSMPWDHSLGPNLSSLATCGSSTYSSCALRYCPVLVHALRDTERSQAGPGPACTPWPGLALVLGGQVSLFRRDVASGEGGGAASLCPPVLQQREFPRGYPLVQACF</sequence>
<dbReference type="RefSeq" id="XP_012890879.1">
    <property type="nucleotide sequence ID" value="XM_013035425.1"/>
</dbReference>
<feature type="compositionally biased region" description="Low complexity" evidence="1">
    <location>
        <begin position="619"/>
        <end position="632"/>
    </location>
</feature>
<accession>A0A1S3GRH2</accession>
<evidence type="ECO:0000313" key="3">
    <source>
        <dbReference type="RefSeq" id="XP_012890879.1"/>
    </source>
</evidence>
<dbReference type="KEGG" id="dord:106000193"/>
<dbReference type="InParanoid" id="A0A1S3GRH2"/>
<feature type="region of interest" description="Disordered" evidence="1">
    <location>
        <begin position="614"/>
        <end position="955"/>
    </location>
</feature>
<dbReference type="AlphaFoldDB" id="A0A1S3GRH2"/>
<feature type="region of interest" description="Disordered" evidence="1">
    <location>
        <begin position="340"/>
        <end position="372"/>
    </location>
</feature>
<evidence type="ECO:0000256" key="1">
    <source>
        <dbReference type="SAM" id="MobiDB-lite"/>
    </source>
</evidence>
<evidence type="ECO:0000313" key="2">
    <source>
        <dbReference type="Proteomes" id="UP000081671"/>
    </source>
</evidence>
<keyword evidence="2" id="KW-1185">Reference proteome</keyword>